<dbReference type="HOGENOM" id="CLU_017588_0_0_1"/>
<dbReference type="Pfam" id="PF05622">
    <property type="entry name" value="HOOK"/>
    <property type="match status" value="1"/>
</dbReference>
<dbReference type="PANTHER" id="PTHR18947:SF28">
    <property type="entry name" value="GIRDIN, ISOFORM A"/>
    <property type="match status" value="1"/>
</dbReference>
<comment type="subcellular location">
    <subcellularLocation>
        <location evidence="1">Cytoplasm</location>
    </subcellularLocation>
</comment>
<dbReference type="STRING" id="578458.D8PW23"/>
<dbReference type="VEuPathDB" id="FungiDB:SCHCODRAFT_014196"/>
<keyword evidence="9" id="KW-1185">Reference proteome</keyword>
<proteinExistence type="predicted"/>
<evidence type="ECO:0000256" key="3">
    <source>
        <dbReference type="ARBA" id="ARBA00023054"/>
    </source>
</evidence>
<evidence type="ECO:0000256" key="1">
    <source>
        <dbReference type="ARBA" id="ARBA00004496"/>
    </source>
</evidence>
<dbReference type="GO" id="GO:0031122">
    <property type="term" value="P:cytoplasmic microtubule organization"/>
    <property type="evidence" value="ECO:0007669"/>
    <property type="project" value="InterPro"/>
</dbReference>
<name>D8PW23_SCHCM</name>
<keyword evidence="2" id="KW-0963">Cytoplasm</keyword>
<dbReference type="InParanoid" id="D8PW23"/>
<feature type="compositionally biased region" description="Low complexity" evidence="5">
    <location>
        <begin position="420"/>
        <end position="431"/>
    </location>
</feature>
<dbReference type="PANTHER" id="PTHR18947">
    <property type="entry name" value="HOOK PROTEINS"/>
    <property type="match status" value="1"/>
</dbReference>
<reference evidence="8 9" key="1">
    <citation type="journal article" date="2010" name="Nat. Biotechnol.">
        <title>Genome sequence of the model mushroom Schizophyllum commune.</title>
        <authorList>
            <person name="Ohm R.A."/>
            <person name="de Jong J.F."/>
            <person name="Lugones L.G."/>
            <person name="Aerts A."/>
            <person name="Kothe E."/>
            <person name="Stajich J.E."/>
            <person name="de Vries R.P."/>
            <person name="Record E."/>
            <person name="Levasseur A."/>
            <person name="Baker S.E."/>
            <person name="Bartholomew K.A."/>
            <person name="Coutinho P.M."/>
            <person name="Erdmann S."/>
            <person name="Fowler T.J."/>
            <person name="Gathman A.C."/>
            <person name="Lombard V."/>
            <person name="Henrissat B."/>
            <person name="Knabe N."/>
            <person name="Kuees U."/>
            <person name="Lilly W.W."/>
            <person name="Lindquist E."/>
            <person name="Lucas S."/>
            <person name="Magnuson J.K."/>
            <person name="Piumi F."/>
            <person name="Raudaskoski M."/>
            <person name="Salamov A."/>
            <person name="Schmutz J."/>
            <person name="Schwarze F.W.M.R."/>
            <person name="vanKuyk P.A."/>
            <person name="Horton J.S."/>
            <person name="Grigoriev I.V."/>
            <person name="Woesten H.A.B."/>
        </authorList>
    </citation>
    <scope>NUCLEOTIDE SEQUENCE [LARGE SCALE GENOMIC DNA]</scope>
    <source>
        <strain evidence="9">H4-8 / FGSC 9210</strain>
    </source>
</reference>
<dbReference type="GO" id="GO:0051959">
    <property type="term" value="F:dynein light intermediate chain binding"/>
    <property type="evidence" value="ECO:0007669"/>
    <property type="project" value="TreeGrafter"/>
</dbReference>
<evidence type="ECO:0000256" key="2">
    <source>
        <dbReference type="ARBA" id="ARBA00022490"/>
    </source>
</evidence>
<dbReference type="Pfam" id="PF19047">
    <property type="entry name" value="HOOK_N"/>
    <property type="match status" value="1"/>
</dbReference>
<evidence type="ECO:0000256" key="4">
    <source>
        <dbReference type="SAM" id="Coils"/>
    </source>
</evidence>
<sequence length="815" mass="93026">MAPRDEQKEIDAFFHFFASFELSRPVTSISDLSDGAVLFEVLSAVDETYFQKRTSQTGAQDNWVLRFTALKSLYKLMTQYFTDVLHKPTKNLEAPNLQGVAKDYSTTDTLILCRMAIAIGVQCERNKEFIAKIQALNESDQHNLMRAIESMKDDHYYRIQSEKSQILAEKDSLQAAYQKLLEDQRELQTQLDDAQAEKADALARVRQADREAEYRKNDKGDVMLRAELDRLRSELQKSEDNYAAAEHELDKQQQVNGDLARKVEELQAKADAAEKLKDQLDEYRHAADRLQKTENVMEKYKKKLQEGADLRQHVKALEKQNADLVDKNASLEEEYRKVAGFKPLMESYKNQIADLEGKASQRTQEIESLRFELEQTRTKLKIATEERAKDSETLELYQERVRELELQSHRPVAKRKVSDAAAGPAVALPGASVSEELQPHLERADEEEELDDVDQGLGGELDDAITGTTMTDLKLQVKKLKRELESVRKNESDASRVLVLENLLEDANRMKGRYEQDYLAAHREKLMLQRDLEEIRSGKSMGDGAEAAIALRQRLNEVVDQLEALRKEHAELEVKFDTQAKELTIAKSDLNLVNKDQLDILATLRESVNEDKQALEGELEKLKNHNKELADKNRMQLEQVNALLLEKISLQGEGISQREKMLQRERDFADMRAVISGKDLPEDVKQQMIALHEENANLKDSYKTAQDKLLKARAFIKSQDKLFKEEHAKGASSSGFSPEAESSFRSQIKVLEDEVAQHKRKLLNIQTTYRKEQELMISAQHVLGMQIVRAHLGGQGPNARQRASDSMDSRCPMVS</sequence>
<evidence type="ECO:0000259" key="6">
    <source>
        <dbReference type="Pfam" id="PF05622"/>
    </source>
</evidence>
<evidence type="ECO:0000256" key="5">
    <source>
        <dbReference type="SAM" id="MobiDB-lite"/>
    </source>
</evidence>
<feature type="coiled-coil region" evidence="4">
    <location>
        <begin position="163"/>
        <end position="407"/>
    </location>
</feature>
<feature type="coiled-coil region" evidence="4">
    <location>
        <begin position="741"/>
        <end position="768"/>
    </location>
</feature>
<dbReference type="Gene3D" id="1.10.418.10">
    <property type="entry name" value="Calponin-like domain"/>
    <property type="match status" value="1"/>
</dbReference>
<dbReference type="InterPro" id="IPR043936">
    <property type="entry name" value="HOOK_N"/>
</dbReference>
<feature type="region of interest" description="Disordered" evidence="5">
    <location>
        <begin position="794"/>
        <end position="815"/>
    </location>
</feature>
<evidence type="ECO:0008006" key="10">
    <source>
        <dbReference type="Google" id="ProtNLM"/>
    </source>
</evidence>
<dbReference type="SUPFAM" id="SSF116907">
    <property type="entry name" value="Hook domain"/>
    <property type="match status" value="1"/>
</dbReference>
<feature type="region of interest" description="Disordered" evidence="5">
    <location>
        <begin position="414"/>
        <end position="435"/>
    </location>
</feature>
<feature type="coiled-coil region" evidence="4">
    <location>
        <begin position="545"/>
        <end position="639"/>
    </location>
</feature>
<dbReference type="CDD" id="cd22211">
    <property type="entry name" value="HkD_SF"/>
    <property type="match status" value="1"/>
</dbReference>
<keyword evidence="3 4" id="KW-0175">Coiled coil</keyword>
<dbReference type="InterPro" id="IPR036872">
    <property type="entry name" value="CH_dom_sf"/>
</dbReference>
<feature type="domain" description="HOOK N-terminal" evidence="7">
    <location>
        <begin position="11"/>
        <end position="149"/>
    </location>
</feature>
<dbReference type="GO" id="GO:0030705">
    <property type="term" value="P:cytoskeleton-dependent intracellular transport"/>
    <property type="evidence" value="ECO:0007669"/>
    <property type="project" value="InterPro"/>
</dbReference>
<evidence type="ECO:0000313" key="8">
    <source>
        <dbReference type="EMBL" id="EFJ00138.1"/>
    </source>
</evidence>
<evidence type="ECO:0000313" key="9">
    <source>
        <dbReference type="Proteomes" id="UP000007431"/>
    </source>
</evidence>
<dbReference type="InterPro" id="IPR008636">
    <property type="entry name" value="Hook_C"/>
</dbReference>
<dbReference type="GO" id="GO:0005815">
    <property type="term" value="C:microtubule organizing center"/>
    <property type="evidence" value="ECO:0007669"/>
    <property type="project" value="TreeGrafter"/>
</dbReference>
<dbReference type="AlphaFoldDB" id="D8PW23"/>
<dbReference type="OMA" id="DAKYRKC"/>
<organism evidence="9">
    <name type="scientific">Schizophyllum commune (strain H4-8 / FGSC 9210)</name>
    <name type="common">Split gill fungus</name>
    <dbReference type="NCBI Taxonomy" id="578458"/>
    <lineage>
        <taxon>Eukaryota</taxon>
        <taxon>Fungi</taxon>
        <taxon>Dikarya</taxon>
        <taxon>Basidiomycota</taxon>
        <taxon>Agaricomycotina</taxon>
        <taxon>Agaricomycetes</taxon>
        <taxon>Agaricomycetidae</taxon>
        <taxon>Agaricales</taxon>
        <taxon>Schizophyllaceae</taxon>
        <taxon>Schizophyllum</taxon>
    </lineage>
</organism>
<feature type="coiled-coil region" evidence="4">
    <location>
        <begin position="470"/>
        <end position="497"/>
    </location>
</feature>
<evidence type="ECO:0000259" key="7">
    <source>
        <dbReference type="Pfam" id="PF19047"/>
    </source>
</evidence>
<gene>
    <name evidence="8" type="ORF">SCHCODRAFT_14196</name>
</gene>
<protein>
    <recommendedName>
        <fullName evidence="10">HOOK N-terminal domain-containing protein</fullName>
    </recommendedName>
</protein>
<accession>D8PW23</accession>
<dbReference type="GO" id="GO:0005737">
    <property type="term" value="C:cytoplasm"/>
    <property type="evidence" value="ECO:0007669"/>
    <property type="project" value="UniProtKB-SubCell"/>
</dbReference>
<dbReference type="EMBL" id="GL377303">
    <property type="protein sequence ID" value="EFJ00138.1"/>
    <property type="molecule type" value="Genomic_DNA"/>
</dbReference>
<feature type="domain" description="Hook C-terminal" evidence="6">
    <location>
        <begin position="174"/>
        <end position="405"/>
    </location>
</feature>
<dbReference type="eggNOG" id="ENOG502QQM8">
    <property type="taxonomic scope" value="Eukaryota"/>
</dbReference>
<dbReference type="GO" id="GO:0008017">
    <property type="term" value="F:microtubule binding"/>
    <property type="evidence" value="ECO:0007669"/>
    <property type="project" value="InterPro"/>
</dbReference>
<dbReference type="Proteomes" id="UP000007431">
    <property type="component" value="Unassembled WGS sequence"/>
</dbReference>